<evidence type="ECO:0000256" key="9">
    <source>
        <dbReference type="ARBA" id="ARBA00023136"/>
    </source>
</evidence>
<dbReference type="PANTHER" id="PTHR42823">
    <property type="entry name" value="ATP SYNTHASE SUBUNIT A, CHLOROPLASTIC"/>
    <property type="match status" value="1"/>
</dbReference>
<name>A0A4S4JT40_ALKAL</name>
<evidence type="ECO:0000256" key="10">
    <source>
        <dbReference type="ARBA" id="ARBA00023310"/>
    </source>
</evidence>
<sequence length="240" mass="27008">MAIMAHVSPIRTFMGLDFNMSSVLMTTIACLIVFLICFIGTRKLSMKPSGMQNFLEWVVDFVRGIIKANMGWKVGGQFIALAFTLLFYVFVANMLGLPFEIYDKATHEVWWKSPTSDPAVTISMAALVILLTHYYGIKIRGMGEYLKDYVRPVWFLLPFKIIEEFANTLTLGMRLFGNVYAKEMLMILLVGLGTSGFLGAFGAFLPLIVWQAFGMFIGSLQAFIFAMLAMVYMAHKVEAH</sequence>
<dbReference type="GO" id="GO:0042777">
    <property type="term" value="P:proton motive force-driven plasma membrane ATP synthesis"/>
    <property type="evidence" value="ECO:0007669"/>
    <property type="project" value="TreeGrafter"/>
</dbReference>
<dbReference type="SUPFAM" id="SSF81336">
    <property type="entry name" value="F1F0 ATP synthase subunit A"/>
    <property type="match status" value="1"/>
</dbReference>
<keyword evidence="8 11" id="KW-0406">Ion transport</keyword>
<evidence type="ECO:0000256" key="8">
    <source>
        <dbReference type="ARBA" id="ARBA00023065"/>
    </source>
</evidence>
<comment type="caution">
    <text evidence="13">The sequence shown here is derived from an EMBL/GenBank/DDBJ whole genome shotgun (WGS) entry which is preliminary data.</text>
</comment>
<feature type="transmembrane region" description="Helical" evidence="11">
    <location>
        <begin position="184"/>
        <end position="209"/>
    </location>
</feature>
<dbReference type="GO" id="GO:0046933">
    <property type="term" value="F:proton-transporting ATP synthase activity, rotational mechanism"/>
    <property type="evidence" value="ECO:0007669"/>
    <property type="project" value="UniProtKB-UniRule"/>
</dbReference>
<dbReference type="AlphaFoldDB" id="A0A4S4JT40"/>
<dbReference type="PRINTS" id="PR00123">
    <property type="entry name" value="ATPASEA"/>
</dbReference>
<evidence type="ECO:0000256" key="5">
    <source>
        <dbReference type="ARBA" id="ARBA00022692"/>
    </source>
</evidence>
<feature type="transmembrane region" description="Helical" evidence="11">
    <location>
        <begin position="78"/>
        <end position="99"/>
    </location>
</feature>
<comment type="function">
    <text evidence="11 12">Key component of the proton channel; it plays a direct role in the translocation of protons across the membrane.</text>
</comment>
<keyword evidence="7 11" id="KW-1133">Transmembrane helix</keyword>
<reference evidence="13 14" key="1">
    <citation type="submission" date="2014-01" db="EMBL/GenBank/DDBJ databases">
        <title>Draft genome sequencing of Bacillus alcalophilus CGMCC 1.3604.</title>
        <authorList>
            <person name="Yang J."/>
            <person name="Diao L."/>
            <person name="Yang S."/>
        </authorList>
    </citation>
    <scope>NUCLEOTIDE SEQUENCE [LARGE SCALE GENOMIC DNA]</scope>
    <source>
        <strain evidence="13 14">CGMCC 1.3604</strain>
    </source>
</reference>
<dbReference type="InterPro" id="IPR045082">
    <property type="entry name" value="ATP_syn_F0_a_bact/chloroplast"/>
</dbReference>
<keyword evidence="5 11" id="KW-0812">Transmembrane</keyword>
<keyword evidence="3 11" id="KW-0813">Transport</keyword>
<accession>A0A4S4JT40</accession>
<protein>
    <recommendedName>
        <fullName evidence="11 12">ATP synthase subunit a</fullName>
    </recommendedName>
    <alternativeName>
        <fullName evidence="11">ATP synthase F0 sector subunit a</fullName>
    </alternativeName>
    <alternativeName>
        <fullName evidence="11">F-ATPase subunit 6</fullName>
    </alternativeName>
</protein>
<evidence type="ECO:0000256" key="1">
    <source>
        <dbReference type="ARBA" id="ARBA00004141"/>
    </source>
</evidence>
<dbReference type="EMBL" id="JALP01000402">
    <property type="protein sequence ID" value="THG88278.1"/>
    <property type="molecule type" value="Genomic_DNA"/>
</dbReference>
<gene>
    <name evidence="11" type="primary">atpB</name>
    <name evidence="13" type="ORF">AJ85_13625</name>
</gene>
<evidence type="ECO:0000256" key="12">
    <source>
        <dbReference type="RuleBase" id="RU000483"/>
    </source>
</evidence>
<dbReference type="Pfam" id="PF00119">
    <property type="entry name" value="ATP-synt_A"/>
    <property type="match status" value="1"/>
</dbReference>
<evidence type="ECO:0000313" key="14">
    <source>
        <dbReference type="Proteomes" id="UP000297014"/>
    </source>
</evidence>
<keyword evidence="10 11" id="KW-0066">ATP synthesis</keyword>
<dbReference type="InterPro" id="IPR035908">
    <property type="entry name" value="F0_ATP_A_sf"/>
</dbReference>
<keyword evidence="9 11" id="KW-0472">Membrane</keyword>
<evidence type="ECO:0000313" key="13">
    <source>
        <dbReference type="EMBL" id="THG88278.1"/>
    </source>
</evidence>
<evidence type="ECO:0000256" key="7">
    <source>
        <dbReference type="ARBA" id="ARBA00022989"/>
    </source>
</evidence>
<evidence type="ECO:0000256" key="3">
    <source>
        <dbReference type="ARBA" id="ARBA00022448"/>
    </source>
</evidence>
<evidence type="ECO:0000256" key="4">
    <source>
        <dbReference type="ARBA" id="ARBA00022547"/>
    </source>
</evidence>
<comment type="similarity">
    <text evidence="2 11 12">Belongs to the ATPase A chain family.</text>
</comment>
<dbReference type="InterPro" id="IPR023011">
    <property type="entry name" value="ATP_synth_F0_asu_AS"/>
</dbReference>
<dbReference type="PANTHER" id="PTHR42823:SF3">
    <property type="entry name" value="ATP SYNTHASE SUBUNIT A, CHLOROPLASTIC"/>
    <property type="match status" value="1"/>
</dbReference>
<dbReference type="NCBIfam" id="TIGR01131">
    <property type="entry name" value="ATP_synt_6_or_A"/>
    <property type="match status" value="1"/>
</dbReference>
<dbReference type="HAMAP" id="MF_01393">
    <property type="entry name" value="ATP_synth_a_bact"/>
    <property type="match status" value="1"/>
</dbReference>
<evidence type="ECO:0000256" key="2">
    <source>
        <dbReference type="ARBA" id="ARBA00006810"/>
    </source>
</evidence>
<feature type="transmembrane region" description="Helical" evidence="11">
    <location>
        <begin position="215"/>
        <end position="234"/>
    </location>
</feature>
<keyword evidence="4 11" id="KW-0138">CF(0)</keyword>
<keyword evidence="11" id="KW-1003">Cell membrane</keyword>
<dbReference type="NCBIfam" id="NF004479">
    <property type="entry name" value="PRK05815.1-4"/>
    <property type="match status" value="1"/>
</dbReference>
<comment type="subcellular location">
    <subcellularLocation>
        <location evidence="11 12">Cell membrane</location>
        <topology evidence="11 12">Multi-pass membrane protein</topology>
    </subcellularLocation>
    <subcellularLocation>
        <location evidence="1">Membrane</location>
        <topology evidence="1">Multi-pass membrane protein</topology>
    </subcellularLocation>
</comment>
<evidence type="ECO:0000256" key="6">
    <source>
        <dbReference type="ARBA" id="ARBA00022781"/>
    </source>
</evidence>
<dbReference type="GO" id="GO:0045259">
    <property type="term" value="C:proton-transporting ATP synthase complex"/>
    <property type="evidence" value="ECO:0007669"/>
    <property type="project" value="UniProtKB-KW"/>
</dbReference>
<dbReference type="InterPro" id="IPR000568">
    <property type="entry name" value="ATP_synth_F0_asu"/>
</dbReference>
<proteinExistence type="inferred from homology"/>
<dbReference type="PROSITE" id="PS00449">
    <property type="entry name" value="ATPASE_A"/>
    <property type="match status" value="1"/>
</dbReference>
<dbReference type="CDD" id="cd00310">
    <property type="entry name" value="ATP-synt_Fo_a_6"/>
    <property type="match status" value="1"/>
</dbReference>
<evidence type="ECO:0000256" key="11">
    <source>
        <dbReference type="HAMAP-Rule" id="MF_01393"/>
    </source>
</evidence>
<organism evidence="13 14">
    <name type="scientific">Alkalihalobacillus alcalophilus ATCC 27647 = CGMCC 1.3604</name>
    <dbReference type="NCBI Taxonomy" id="1218173"/>
    <lineage>
        <taxon>Bacteria</taxon>
        <taxon>Bacillati</taxon>
        <taxon>Bacillota</taxon>
        <taxon>Bacilli</taxon>
        <taxon>Bacillales</taxon>
        <taxon>Bacillaceae</taxon>
        <taxon>Alkalihalobacillus</taxon>
    </lineage>
</organism>
<keyword evidence="6 11" id="KW-0375">Hydrogen ion transport</keyword>
<dbReference type="Proteomes" id="UP000297014">
    <property type="component" value="Unassembled WGS sequence"/>
</dbReference>
<feature type="transmembrane region" description="Helical" evidence="11">
    <location>
        <begin position="20"/>
        <end position="41"/>
    </location>
</feature>
<dbReference type="GO" id="GO:0005886">
    <property type="term" value="C:plasma membrane"/>
    <property type="evidence" value="ECO:0007669"/>
    <property type="project" value="UniProtKB-SubCell"/>
</dbReference>
<feature type="transmembrane region" description="Helical" evidence="11">
    <location>
        <begin position="119"/>
        <end position="137"/>
    </location>
</feature>
<dbReference type="Gene3D" id="1.20.120.220">
    <property type="entry name" value="ATP synthase, F0 complex, subunit A"/>
    <property type="match status" value="1"/>
</dbReference>